<dbReference type="AlphaFoldDB" id="A0A401QDR7"/>
<dbReference type="PROSITE" id="PS50853">
    <property type="entry name" value="FN3"/>
    <property type="match status" value="1"/>
</dbReference>
<dbReference type="SUPFAM" id="SSF49265">
    <property type="entry name" value="Fibronectin type III"/>
    <property type="match status" value="1"/>
</dbReference>
<dbReference type="EMBL" id="BFAA01046428">
    <property type="protein sequence ID" value="GCB83504.1"/>
    <property type="molecule type" value="Genomic_DNA"/>
</dbReference>
<dbReference type="OrthoDB" id="6107607at2759"/>
<evidence type="ECO:0000313" key="3">
    <source>
        <dbReference type="Proteomes" id="UP000288216"/>
    </source>
</evidence>
<gene>
    <name evidence="2" type="ORF">scyTo_0024430</name>
</gene>
<dbReference type="Gene3D" id="2.60.40.10">
    <property type="entry name" value="Immunoglobulins"/>
    <property type="match status" value="1"/>
</dbReference>
<feature type="non-terminal residue" evidence="2">
    <location>
        <position position="1"/>
    </location>
</feature>
<keyword evidence="3" id="KW-1185">Reference proteome</keyword>
<name>A0A401QDR7_SCYTO</name>
<comment type="caution">
    <text evidence="2">The sequence shown here is derived from an EMBL/GenBank/DDBJ whole genome shotgun (WGS) entry which is preliminary data.</text>
</comment>
<reference evidence="2 3" key="1">
    <citation type="journal article" date="2018" name="Nat. Ecol. Evol.">
        <title>Shark genomes provide insights into elasmobranch evolution and the origin of vertebrates.</title>
        <authorList>
            <person name="Hara Y"/>
            <person name="Yamaguchi K"/>
            <person name="Onimaru K"/>
            <person name="Kadota M"/>
            <person name="Koyanagi M"/>
            <person name="Keeley SD"/>
            <person name="Tatsumi K"/>
            <person name="Tanaka K"/>
            <person name="Motone F"/>
            <person name="Kageyama Y"/>
            <person name="Nozu R"/>
            <person name="Adachi N"/>
            <person name="Nishimura O"/>
            <person name="Nakagawa R"/>
            <person name="Tanegashima C"/>
            <person name="Kiyatake I"/>
            <person name="Matsumoto R"/>
            <person name="Murakumo K"/>
            <person name="Nishida K"/>
            <person name="Terakita A"/>
            <person name="Kuratani S"/>
            <person name="Sato K"/>
            <person name="Hyodo S Kuraku.S."/>
        </authorList>
    </citation>
    <scope>NUCLEOTIDE SEQUENCE [LARGE SCALE GENOMIC DNA]</scope>
</reference>
<dbReference type="Proteomes" id="UP000288216">
    <property type="component" value="Unassembled WGS sequence"/>
</dbReference>
<dbReference type="STRING" id="75743.A0A401QDR7"/>
<proteinExistence type="predicted"/>
<dbReference type="InterPro" id="IPR003961">
    <property type="entry name" value="FN3_dom"/>
</dbReference>
<evidence type="ECO:0000313" key="2">
    <source>
        <dbReference type="EMBL" id="GCB83504.1"/>
    </source>
</evidence>
<accession>A0A401QDR7</accession>
<feature type="domain" description="Fibronectin type-III" evidence="1">
    <location>
        <begin position="4"/>
        <end position="49"/>
    </location>
</feature>
<sequence>KPGPPESLKIVDVWGFNASIEWEPPKDTGNTEIIGYTIQKADKKTMVRE</sequence>
<organism evidence="2 3">
    <name type="scientific">Scyliorhinus torazame</name>
    <name type="common">Cloudy catshark</name>
    <name type="synonym">Catulus torazame</name>
    <dbReference type="NCBI Taxonomy" id="75743"/>
    <lineage>
        <taxon>Eukaryota</taxon>
        <taxon>Metazoa</taxon>
        <taxon>Chordata</taxon>
        <taxon>Craniata</taxon>
        <taxon>Vertebrata</taxon>
        <taxon>Chondrichthyes</taxon>
        <taxon>Elasmobranchii</taxon>
        <taxon>Galeomorphii</taxon>
        <taxon>Galeoidea</taxon>
        <taxon>Carcharhiniformes</taxon>
        <taxon>Scyliorhinidae</taxon>
        <taxon>Scyliorhinus</taxon>
    </lineage>
</organism>
<protein>
    <recommendedName>
        <fullName evidence="1">Fibronectin type-III domain-containing protein</fullName>
    </recommendedName>
</protein>
<dbReference type="CDD" id="cd00063">
    <property type="entry name" value="FN3"/>
    <property type="match status" value="1"/>
</dbReference>
<dbReference type="InterPro" id="IPR013783">
    <property type="entry name" value="Ig-like_fold"/>
</dbReference>
<dbReference type="InterPro" id="IPR036116">
    <property type="entry name" value="FN3_sf"/>
</dbReference>
<evidence type="ECO:0000259" key="1">
    <source>
        <dbReference type="PROSITE" id="PS50853"/>
    </source>
</evidence>